<evidence type="ECO:0000256" key="7">
    <source>
        <dbReference type="SAM" id="Phobius"/>
    </source>
</evidence>
<dbReference type="GO" id="GO:0005886">
    <property type="term" value="C:plasma membrane"/>
    <property type="evidence" value="ECO:0007669"/>
    <property type="project" value="UniProtKB-SubCell"/>
</dbReference>
<organism evidence="10 11">
    <name type="scientific">candidate division TA06 bacterium</name>
    <dbReference type="NCBI Taxonomy" id="2250710"/>
    <lineage>
        <taxon>Bacteria</taxon>
        <taxon>Bacteria division TA06</taxon>
    </lineage>
</organism>
<dbReference type="AlphaFoldDB" id="A0A660S662"/>
<evidence type="ECO:0000256" key="5">
    <source>
        <dbReference type="ARBA" id="ARBA00023136"/>
    </source>
</evidence>
<evidence type="ECO:0000259" key="8">
    <source>
        <dbReference type="Pfam" id="PF02687"/>
    </source>
</evidence>
<comment type="similarity">
    <text evidence="6">Belongs to the ABC-4 integral membrane protein family.</text>
</comment>
<reference evidence="10 11" key="1">
    <citation type="submission" date="2018-06" db="EMBL/GenBank/DDBJ databases">
        <title>Extensive metabolic versatility and redundancy in microbially diverse, dynamic hydrothermal sediments.</title>
        <authorList>
            <person name="Dombrowski N."/>
            <person name="Teske A."/>
            <person name="Baker B.J."/>
        </authorList>
    </citation>
    <scope>NUCLEOTIDE SEQUENCE [LARGE SCALE GENOMIC DNA]</scope>
    <source>
        <strain evidence="10">B35_G9</strain>
    </source>
</reference>
<evidence type="ECO:0000256" key="2">
    <source>
        <dbReference type="ARBA" id="ARBA00022475"/>
    </source>
</evidence>
<feature type="transmembrane region" description="Helical" evidence="7">
    <location>
        <begin position="362"/>
        <end position="386"/>
    </location>
</feature>
<evidence type="ECO:0000256" key="1">
    <source>
        <dbReference type="ARBA" id="ARBA00004651"/>
    </source>
</evidence>
<protein>
    <recommendedName>
        <fullName evidence="12">ABC transporter permease</fullName>
    </recommendedName>
</protein>
<accession>A0A660S662</accession>
<feature type="transmembrane region" description="Helical" evidence="7">
    <location>
        <begin position="324"/>
        <end position="350"/>
    </location>
</feature>
<dbReference type="Pfam" id="PF12704">
    <property type="entry name" value="MacB_PCD"/>
    <property type="match status" value="1"/>
</dbReference>
<comment type="caution">
    <text evidence="10">The sequence shown here is derived from an EMBL/GenBank/DDBJ whole genome shotgun (WGS) entry which is preliminary data.</text>
</comment>
<keyword evidence="2" id="KW-1003">Cell membrane</keyword>
<dbReference type="InterPro" id="IPR003838">
    <property type="entry name" value="ABC3_permease_C"/>
</dbReference>
<keyword evidence="4 7" id="KW-1133">Transmembrane helix</keyword>
<feature type="domain" description="ABC3 transporter permease C-terminal" evidence="8">
    <location>
        <begin position="284"/>
        <end position="396"/>
    </location>
</feature>
<gene>
    <name evidence="10" type="ORF">DRP44_06675</name>
</gene>
<dbReference type="InterPro" id="IPR050250">
    <property type="entry name" value="Macrolide_Exporter_MacB"/>
</dbReference>
<dbReference type="Pfam" id="PF02687">
    <property type="entry name" value="FtsX"/>
    <property type="match status" value="1"/>
</dbReference>
<evidence type="ECO:0000256" key="4">
    <source>
        <dbReference type="ARBA" id="ARBA00022989"/>
    </source>
</evidence>
<sequence>MDFLEGIKSAIFYLRSNKLRSFLTTLGIIIGVMTVITVVSLIEGLNLKVKNMFSTLGTNVIYVSRFPFIQTSSKNWRKYIKRKPLTVEDAIAISKHCPDVLLVSPSINAGSDIKYKGKRIELVSVSGVNQNYQDIIGQYVDEGRNFTDGEVERRRFVCVIGKTIEKTFFPNGNAIGKRIDIRGYKFKIVGVLEERGNLMGNDMDNIVNIPYTTLQKIIGRRRNLTIVVSAEDKELAMDEMRGVLRVRRKTPEKAEDDFSFGTQDMLLDFYKKFTGAAFLVMIGIASLALLTGGVGIMNIMYVTVTERTREIGIRMAIGAKKRDILWQFLIETITISVIGGLVGILAGIGLGKLISVASHLPFAVAAWSVLTAFFVSAGVGIVFGILPARKAANMNPVEALRYE</sequence>
<keyword evidence="5 7" id="KW-0472">Membrane</keyword>
<proteinExistence type="inferred from homology"/>
<evidence type="ECO:0000259" key="9">
    <source>
        <dbReference type="Pfam" id="PF12704"/>
    </source>
</evidence>
<name>A0A660S662_UNCT6</name>
<feature type="transmembrane region" description="Helical" evidence="7">
    <location>
        <begin position="21"/>
        <end position="42"/>
    </location>
</feature>
<dbReference type="PANTHER" id="PTHR30572:SF4">
    <property type="entry name" value="ABC TRANSPORTER PERMEASE YTRF"/>
    <property type="match status" value="1"/>
</dbReference>
<evidence type="ECO:0008006" key="12">
    <source>
        <dbReference type="Google" id="ProtNLM"/>
    </source>
</evidence>
<dbReference type="Proteomes" id="UP000282321">
    <property type="component" value="Unassembled WGS sequence"/>
</dbReference>
<feature type="transmembrane region" description="Helical" evidence="7">
    <location>
        <begin position="276"/>
        <end position="303"/>
    </location>
</feature>
<keyword evidence="3 7" id="KW-0812">Transmembrane</keyword>
<comment type="subcellular location">
    <subcellularLocation>
        <location evidence="1">Cell membrane</location>
        <topology evidence="1">Multi-pass membrane protein</topology>
    </subcellularLocation>
</comment>
<dbReference type="EMBL" id="QNBC01000099">
    <property type="protein sequence ID" value="RKX65280.1"/>
    <property type="molecule type" value="Genomic_DNA"/>
</dbReference>
<evidence type="ECO:0000313" key="11">
    <source>
        <dbReference type="Proteomes" id="UP000282321"/>
    </source>
</evidence>
<dbReference type="PANTHER" id="PTHR30572">
    <property type="entry name" value="MEMBRANE COMPONENT OF TRANSPORTER-RELATED"/>
    <property type="match status" value="1"/>
</dbReference>
<evidence type="ECO:0000256" key="6">
    <source>
        <dbReference type="ARBA" id="ARBA00038076"/>
    </source>
</evidence>
<dbReference type="InterPro" id="IPR025857">
    <property type="entry name" value="MacB_PCD"/>
</dbReference>
<feature type="domain" description="MacB-like periplasmic core" evidence="9">
    <location>
        <begin position="21"/>
        <end position="234"/>
    </location>
</feature>
<dbReference type="GO" id="GO:0022857">
    <property type="term" value="F:transmembrane transporter activity"/>
    <property type="evidence" value="ECO:0007669"/>
    <property type="project" value="TreeGrafter"/>
</dbReference>
<evidence type="ECO:0000256" key="3">
    <source>
        <dbReference type="ARBA" id="ARBA00022692"/>
    </source>
</evidence>
<evidence type="ECO:0000313" key="10">
    <source>
        <dbReference type="EMBL" id="RKX65280.1"/>
    </source>
</evidence>